<feature type="non-terminal residue" evidence="2">
    <location>
        <position position="1"/>
    </location>
</feature>
<gene>
    <name evidence="2" type="ORF">BYL167_LOCUS51697</name>
    <name evidence="3" type="ORF">GIL414_LOCUS60513</name>
</gene>
<evidence type="ECO:0000313" key="4">
    <source>
        <dbReference type="Proteomes" id="UP000681967"/>
    </source>
</evidence>
<dbReference type="EMBL" id="CAJOBH010164288">
    <property type="protein sequence ID" value="CAF4889549.1"/>
    <property type="molecule type" value="Genomic_DNA"/>
</dbReference>
<feature type="compositionally biased region" description="Polar residues" evidence="1">
    <location>
        <begin position="49"/>
        <end position="69"/>
    </location>
</feature>
<feature type="region of interest" description="Disordered" evidence="1">
    <location>
        <begin position="1"/>
        <end position="75"/>
    </location>
</feature>
<feature type="non-terminal residue" evidence="2">
    <location>
        <position position="75"/>
    </location>
</feature>
<dbReference type="AlphaFoldDB" id="A0A8S3C7F3"/>
<sequence length="75" mass="8455">NEAHFSPRSTSTTANRPRNRKPILHASDFDRRLCEATTTTIPMNEKENSSPININNIQHHTSPVSQPSTEPDDMN</sequence>
<reference evidence="2" key="1">
    <citation type="submission" date="2021-02" db="EMBL/GenBank/DDBJ databases">
        <authorList>
            <person name="Nowell W R."/>
        </authorList>
    </citation>
    <scope>NUCLEOTIDE SEQUENCE</scope>
</reference>
<accession>A0A8S3C7F3</accession>
<proteinExistence type="predicted"/>
<dbReference type="EMBL" id="CAJOBJ010233857">
    <property type="protein sequence ID" value="CAF5060860.1"/>
    <property type="molecule type" value="Genomic_DNA"/>
</dbReference>
<protein>
    <submittedName>
        <fullName evidence="2">Uncharacterized protein</fullName>
    </submittedName>
</protein>
<organism evidence="2 4">
    <name type="scientific">Rotaria magnacalcarata</name>
    <dbReference type="NCBI Taxonomy" id="392030"/>
    <lineage>
        <taxon>Eukaryota</taxon>
        <taxon>Metazoa</taxon>
        <taxon>Spiralia</taxon>
        <taxon>Gnathifera</taxon>
        <taxon>Rotifera</taxon>
        <taxon>Eurotatoria</taxon>
        <taxon>Bdelloidea</taxon>
        <taxon>Philodinida</taxon>
        <taxon>Philodinidae</taxon>
        <taxon>Rotaria</taxon>
    </lineage>
</organism>
<evidence type="ECO:0000313" key="2">
    <source>
        <dbReference type="EMBL" id="CAF4889549.1"/>
    </source>
</evidence>
<evidence type="ECO:0000256" key="1">
    <source>
        <dbReference type="SAM" id="MobiDB-lite"/>
    </source>
</evidence>
<dbReference type="Proteomes" id="UP000681720">
    <property type="component" value="Unassembled WGS sequence"/>
</dbReference>
<dbReference type="Proteomes" id="UP000681967">
    <property type="component" value="Unassembled WGS sequence"/>
</dbReference>
<evidence type="ECO:0000313" key="3">
    <source>
        <dbReference type="EMBL" id="CAF5060860.1"/>
    </source>
</evidence>
<comment type="caution">
    <text evidence="2">The sequence shown here is derived from an EMBL/GenBank/DDBJ whole genome shotgun (WGS) entry which is preliminary data.</text>
</comment>
<feature type="compositionally biased region" description="Polar residues" evidence="1">
    <location>
        <begin position="7"/>
        <end position="16"/>
    </location>
</feature>
<name>A0A8S3C7F3_9BILA</name>